<evidence type="ECO:0000259" key="3">
    <source>
        <dbReference type="Pfam" id="PF03981"/>
    </source>
</evidence>
<name>A0A401GT09_9APHY</name>
<dbReference type="OrthoDB" id="10253878at2759"/>
<sequence length="396" mass="44102">MLPRTVLARRLPRPSALIVHLHHLRPQSTASVAFSQPAQTSPPPAPTPRPSPVPHNPPPTSKPAQNAAPPPGKPRHPKSWLTKKLEANPAAKSAFLKMMGMLGYGSAKQVAGRRAFLMYERLCVVRPDEDRMFWQEECHLPPTFQSWFTVVNLHVWLLTVRLRALPPPHGMNHIQALIDHFFLDIEDRVRAVLQPASPASSVPMTPYSQGPYTPTTEFYTIANADAQTEKRARAPERLVTTQMKIFREQWAGMGLSFDVGLLRGDAEMAGAIWRNFLGARGARGIMYPSAGEEKPFFRRTVNLAGGEVEKVRGPLEAEEARDDGSGVHDYAPTEVDRYVAYPELMAALVAYIRRELMRLERIPDAQILGPGMVGRDGEGVRDLRFGRVREGGVLRP</sequence>
<gene>
    <name evidence="4" type="ORF">SCP_0704970</name>
</gene>
<dbReference type="FunCoup" id="A0A401GT09">
    <property type="interactions" value="206"/>
</dbReference>
<evidence type="ECO:0000313" key="5">
    <source>
        <dbReference type="Proteomes" id="UP000287166"/>
    </source>
</evidence>
<dbReference type="STRING" id="139825.A0A401GT09"/>
<evidence type="ECO:0000256" key="2">
    <source>
        <dbReference type="SAM" id="MobiDB-lite"/>
    </source>
</evidence>
<dbReference type="InParanoid" id="A0A401GT09"/>
<feature type="compositionally biased region" description="Pro residues" evidence="2">
    <location>
        <begin position="40"/>
        <end position="61"/>
    </location>
</feature>
<dbReference type="GO" id="GO:0005739">
    <property type="term" value="C:mitochondrion"/>
    <property type="evidence" value="ECO:0007669"/>
    <property type="project" value="TreeGrafter"/>
</dbReference>
<evidence type="ECO:0000256" key="1">
    <source>
        <dbReference type="ARBA" id="ARBA00006407"/>
    </source>
</evidence>
<accession>A0A401GT09</accession>
<dbReference type="PANTHER" id="PTHR12184">
    <property type="entry name" value="UBIQUINOL-CYTOCHROME C REDUCTASE COMPLEX ASSEMBLY FACTOR 1 FAMILY MEMBER"/>
    <property type="match status" value="1"/>
</dbReference>
<dbReference type="Pfam" id="PF03981">
    <property type="entry name" value="Ubiq_cyt_C_chap"/>
    <property type="match status" value="2"/>
</dbReference>
<proteinExistence type="inferred from homology"/>
<dbReference type="EMBL" id="BFAD01000007">
    <property type="protein sequence ID" value="GBE85310.1"/>
    <property type="molecule type" value="Genomic_DNA"/>
</dbReference>
<reference evidence="4 5" key="1">
    <citation type="journal article" date="2018" name="Sci. Rep.">
        <title>Genome sequence of the cauliflower mushroom Sparassis crispa (Hanabiratake) and its association with beneficial usage.</title>
        <authorList>
            <person name="Kiyama R."/>
            <person name="Furutani Y."/>
            <person name="Kawaguchi K."/>
            <person name="Nakanishi T."/>
        </authorList>
    </citation>
    <scope>NUCLEOTIDE SEQUENCE [LARGE SCALE GENOMIC DNA]</scope>
</reference>
<dbReference type="InterPro" id="IPR007129">
    <property type="entry name" value="Ubiqinol_cyt_c_chaperone_CPB3"/>
</dbReference>
<organism evidence="4 5">
    <name type="scientific">Sparassis crispa</name>
    <dbReference type="NCBI Taxonomy" id="139825"/>
    <lineage>
        <taxon>Eukaryota</taxon>
        <taxon>Fungi</taxon>
        <taxon>Dikarya</taxon>
        <taxon>Basidiomycota</taxon>
        <taxon>Agaricomycotina</taxon>
        <taxon>Agaricomycetes</taxon>
        <taxon>Polyporales</taxon>
        <taxon>Sparassidaceae</taxon>
        <taxon>Sparassis</taxon>
    </lineage>
</organism>
<evidence type="ECO:0000313" key="4">
    <source>
        <dbReference type="EMBL" id="GBE85310.1"/>
    </source>
</evidence>
<feature type="domain" description="Ubiquinol-cytochrome c chaperone" evidence="3">
    <location>
        <begin position="136"/>
        <end position="191"/>
    </location>
</feature>
<feature type="domain" description="Ubiquinol-cytochrome c chaperone" evidence="3">
    <location>
        <begin position="235"/>
        <end position="280"/>
    </location>
</feature>
<dbReference type="InterPro" id="IPR021150">
    <property type="entry name" value="Ubiq_cyt_c_chap"/>
</dbReference>
<keyword evidence="5" id="KW-1185">Reference proteome</keyword>
<dbReference type="GO" id="GO:0034551">
    <property type="term" value="P:mitochondrial respiratory chain complex III assembly"/>
    <property type="evidence" value="ECO:0007669"/>
    <property type="project" value="TreeGrafter"/>
</dbReference>
<dbReference type="AlphaFoldDB" id="A0A401GT09"/>
<feature type="region of interest" description="Disordered" evidence="2">
    <location>
        <begin position="29"/>
        <end position="79"/>
    </location>
</feature>
<dbReference type="Proteomes" id="UP000287166">
    <property type="component" value="Unassembled WGS sequence"/>
</dbReference>
<comment type="similarity">
    <text evidence="1">Belongs to the CBP3 family.</text>
</comment>
<dbReference type="GeneID" id="38782227"/>
<protein>
    <recommendedName>
        <fullName evidence="3">Ubiquinol-cytochrome c chaperone domain-containing protein</fullName>
    </recommendedName>
</protein>
<dbReference type="PANTHER" id="PTHR12184:SF1">
    <property type="entry name" value="UBIQUINOL-CYTOCHROME-C REDUCTASE COMPLEX ASSEMBLY FACTOR 1"/>
    <property type="match status" value="1"/>
</dbReference>
<dbReference type="RefSeq" id="XP_027616223.1">
    <property type="nucleotide sequence ID" value="XM_027760422.1"/>
</dbReference>
<comment type="caution">
    <text evidence="4">The sequence shown here is derived from an EMBL/GenBank/DDBJ whole genome shotgun (WGS) entry which is preliminary data.</text>
</comment>